<sequence length="760" mass="87435">MRVRYFGPNSDHTLLLMGEMGAKKIRVVNQYSHLGCLVHHRPDNRREARRRVGIAQQAFNQHRRLLFSNPALSMRRRTELFSTLILSKFSFGTESWILSERQTKTYVHNALMRLFRRLMPGSYNQHLQDEDILTETGLNSPTEVLRMARLRYIGTLYRCQDLVPWGLLNADEAWTTLIQDDLSWMWSQLRETCRLPDPLLDLAPWTSIWQHHTSYWKRLVRRAGLHACFQRRNQQRVLGFHRRFICLFREHPATQEVFEDIGATPAWEKGEEDFPQACMCCRMVFKSKAGLGAHMFKVHHLVAKVRLLCDQTQCSSCLREYHTMAKLKAHLQRAGHCRHRLWGRRRYFIPAQGSGSNVDFQLHQQQDVLPPLQAAGPQLPDGRLEDIPDYDLDLAEKIYLALLEREERSDVTEIIKEVVYAYPVTWQTCRASLHYLIGELTIEDIQALAIMHKDIKTVLRELLTSDKWDFLHDSCAHSRAAERPIGQEVIDQACNEAAESGSVRAPFWPAPRPMLRERYIIHAFSGRRRPGDFQYFLDQMQSQHDATTIHTISVDLMTDPVWGDIAQPTVRSFWLTAVRDRFVIGALAGPPCETWSQARGKCVPAPADRPQRAAPRVLRDLLTLWGRAALAIKELQQLDTGNLLLLFTVELLIMLAYAGGIGCLEHPAPPEDPTKASIWRLPIIIYLMTWPEFAFLTLSQGLWGAPSMKPTGLLLLNAPEMLRELRSWQIAKDVSSEFQGHARRMTVREFGHCAVDPSGL</sequence>
<evidence type="ECO:0000313" key="2">
    <source>
        <dbReference type="EMBL" id="CAI4007048.1"/>
    </source>
</evidence>
<dbReference type="Proteomes" id="UP001152797">
    <property type="component" value="Unassembled WGS sequence"/>
</dbReference>
<evidence type="ECO:0000313" key="3">
    <source>
        <dbReference type="EMBL" id="CAL1160423.1"/>
    </source>
</evidence>
<feature type="domain" description="C2H2-type" evidence="1">
    <location>
        <begin position="314"/>
        <end position="336"/>
    </location>
</feature>
<evidence type="ECO:0000313" key="4">
    <source>
        <dbReference type="Proteomes" id="UP001152797"/>
    </source>
</evidence>
<dbReference type="EMBL" id="CAMXCT020003957">
    <property type="protein sequence ID" value="CAL1160423.1"/>
    <property type="molecule type" value="Genomic_DNA"/>
</dbReference>
<dbReference type="AlphaFoldDB" id="A0A9P1GBP6"/>
<comment type="caution">
    <text evidence="2">The sequence shown here is derived from an EMBL/GenBank/DDBJ whole genome shotgun (WGS) entry which is preliminary data.</text>
</comment>
<dbReference type="OrthoDB" id="6258470at2759"/>
<name>A0A9P1GBP6_9DINO</name>
<dbReference type="InterPro" id="IPR013087">
    <property type="entry name" value="Znf_C2H2_type"/>
</dbReference>
<evidence type="ECO:0000259" key="1">
    <source>
        <dbReference type="PROSITE" id="PS00028"/>
    </source>
</evidence>
<dbReference type="EMBL" id="CAMXCT030003957">
    <property type="protein sequence ID" value="CAL4794360.1"/>
    <property type="molecule type" value="Genomic_DNA"/>
</dbReference>
<dbReference type="SMART" id="SM00355">
    <property type="entry name" value="ZnF_C2H2"/>
    <property type="match status" value="2"/>
</dbReference>
<reference evidence="3" key="2">
    <citation type="submission" date="2024-04" db="EMBL/GenBank/DDBJ databases">
        <authorList>
            <person name="Chen Y."/>
            <person name="Shah S."/>
            <person name="Dougan E. K."/>
            <person name="Thang M."/>
            <person name="Chan C."/>
        </authorList>
    </citation>
    <scope>NUCLEOTIDE SEQUENCE [LARGE SCALE GENOMIC DNA]</scope>
</reference>
<protein>
    <recommendedName>
        <fullName evidence="1">C2H2-type domain-containing protein</fullName>
    </recommendedName>
</protein>
<organism evidence="2">
    <name type="scientific">Cladocopium goreaui</name>
    <dbReference type="NCBI Taxonomy" id="2562237"/>
    <lineage>
        <taxon>Eukaryota</taxon>
        <taxon>Sar</taxon>
        <taxon>Alveolata</taxon>
        <taxon>Dinophyceae</taxon>
        <taxon>Suessiales</taxon>
        <taxon>Symbiodiniaceae</taxon>
        <taxon>Cladocopium</taxon>
    </lineage>
</organism>
<keyword evidence="4" id="KW-1185">Reference proteome</keyword>
<dbReference type="EMBL" id="CAMXCT010003957">
    <property type="protein sequence ID" value="CAI4007048.1"/>
    <property type="molecule type" value="Genomic_DNA"/>
</dbReference>
<gene>
    <name evidence="2" type="ORF">C1SCF055_LOCUS32631</name>
</gene>
<proteinExistence type="predicted"/>
<accession>A0A9P1GBP6</accession>
<reference evidence="2" key="1">
    <citation type="submission" date="2022-10" db="EMBL/GenBank/DDBJ databases">
        <authorList>
            <person name="Chen Y."/>
            <person name="Dougan E. K."/>
            <person name="Chan C."/>
            <person name="Rhodes N."/>
            <person name="Thang M."/>
        </authorList>
    </citation>
    <scope>NUCLEOTIDE SEQUENCE</scope>
</reference>
<dbReference type="PROSITE" id="PS00028">
    <property type="entry name" value="ZINC_FINGER_C2H2_1"/>
    <property type="match status" value="1"/>
</dbReference>